<reference evidence="1" key="2">
    <citation type="submission" date="2021-01" db="EMBL/GenBank/DDBJ databases">
        <authorList>
            <person name="Kang M."/>
        </authorList>
    </citation>
    <scope>NUCLEOTIDE SEQUENCE</scope>
    <source>
        <strain evidence="1">KACC 17527</strain>
    </source>
</reference>
<name>A0A934TQC1_9BURK</name>
<keyword evidence="2" id="KW-1185">Reference proteome</keyword>
<protein>
    <submittedName>
        <fullName evidence="1">Uncharacterized protein</fullName>
    </submittedName>
</protein>
<dbReference type="EMBL" id="JAEPWM010000001">
    <property type="protein sequence ID" value="MBK6005528.1"/>
    <property type="molecule type" value="Genomic_DNA"/>
</dbReference>
<reference evidence="1" key="1">
    <citation type="journal article" date="2012" name="J. Microbiol. Biotechnol.">
        <title>Ramlibacter ginsenosidimutans sp. nov., with ginsenoside-converting activity.</title>
        <authorList>
            <person name="Wang L."/>
            <person name="An D.S."/>
            <person name="Kim S.G."/>
            <person name="Jin F.X."/>
            <person name="Kim S.C."/>
            <person name="Lee S.T."/>
            <person name="Im W.T."/>
        </authorList>
    </citation>
    <scope>NUCLEOTIDE SEQUENCE</scope>
    <source>
        <strain evidence="1">KACC 17527</strain>
    </source>
</reference>
<dbReference type="AlphaFoldDB" id="A0A934TQC1"/>
<sequence>MASLVQPSMIAQVLRLLPGPLLRALDGWSQRVARRRREQRLQRWEQRRAATATHPK</sequence>
<gene>
    <name evidence="1" type="ORF">JJB11_05440</name>
</gene>
<organism evidence="1 2">
    <name type="scientific">Ramlibacter ginsenosidimutans</name>
    <dbReference type="NCBI Taxonomy" id="502333"/>
    <lineage>
        <taxon>Bacteria</taxon>
        <taxon>Pseudomonadati</taxon>
        <taxon>Pseudomonadota</taxon>
        <taxon>Betaproteobacteria</taxon>
        <taxon>Burkholderiales</taxon>
        <taxon>Comamonadaceae</taxon>
        <taxon>Ramlibacter</taxon>
    </lineage>
</organism>
<evidence type="ECO:0000313" key="1">
    <source>
        <dbReference type="EMBL" id="MBK6005528.1"/>
    </source>
</evidence>
<evidence type="ECO:0000313" key="2">
    <source>
        <dbReference type="Proteomes" id="UP000630528"/>
    </source>
</evidence>
<comment type="caution">
    <text evidence="1">The sequence shown here is derived from an EMBL/GenBank/DDBJ whole genome shotgun (WGS) entry which is preliminary data.</text>
</comment>
<dbReference type="RefSeq" id="WP_201166859.1">
    <property type="nucleotide sequence ID" value="NZ_JAEPWM010000001.1"/>
</dbReference>
<proteinExistence type="predicted"/>
<accession>A0A934TQC1</accession>
<dbReference type="Proteomes" id="UP000630528">
    <property type="component" value="Unassembled WGS sequence"/>
</dbReference>